<keyword evidence="3" id="KW-1185">Reference proteome</keyword>
<evidence type="ECO:0000313" key="3">
    <source>
        <dbReference type="Proteomes" id="UP001208570"/>
    </source>
</evidence>
<keyword evidence="1" id="KW-0472">Membrane</keyword>
<dbReference type="Proteomes" id="UP001208570">
    <property type="component" value="Unassembled WGS sequence"/>
</dbReference>
<dbReference type="AlphaFoldDB" id="A0AAD9NEA9"/>
<dbReference type="EMBL" id="JAODUP010000055">
    <property type="protein sequence ID" value="KAK2165101.1"/>
    <property type="molecule type" value="Genomic_DNA"/>
</dbReference>
<keyword evidence="1" id="KW-1133">Transmembrane helix</keyword>
<organism evidence="2 3">
    <name type="scientific">Paralvinella palmiformis</name>
    <dbReference type="NCBI Taxonomy" id="53620"/>
    <lineage>
        <taxon>Eukaryota</taxon>
        <taxon>Metazoa</taxon>
        <taxon>Spiralia</taxon>
        <taxon>Lophotrochozoa</taxon>
        <taxon>Annelida</taxon>
        <taxon>Polychaeta</taxon>
        <taxon>Sedentaria</taxon>
        <taxon>Canalipalpata</taxon>
        <taxon>Terebellida</taxon>
        <taxon>Terebelliformia</taxon>
        <taxon>Alvinellidae</taxon>
        <taxon>Paralvinella</taxon>
    </lineage>
</organism>
<gene>
    <name evidence="2" type="ORF">LSH36_55g09070</name>
</gene>
<evidence type="ECO:0000256" key="1">
    <source>
        <dbReference type="SAM" id="Phobius"/>
    </source>
</evidence>
<keyword evidence="1" id="KW-0812">Transmembrane</keyword>
<accession>A0AAD9NEA9</accession>
<proteinExistence type="predicted"/>
<feature type="transmembrane region" description="Helical" evidence="1">
    <location>
        <begin position="95"/>
        <end position="120"/>
    </location>
</feature>
<evidence type="ECO:0000313" key="2">
    <source>
        <dbReference type="EMBL" id="KAK2165101.1"/>
    </source>
</evidence>
<reference evidence="2" key="1">
    <citation type="journal article" date="2023" name="Mol. Biol. Evol.">
        <title>Third-Generation Sequencing Reveals the Adaptive Role of the Epigenome in Three Deep-Sea Polychaetes.</title>
        <authorList>
            <person name="Perez M."/>
            <person name="Aroh O."/>
            <person name="Sun Y."/>
            <person name="Lan Y."/>
            <person name="Juniper S.K."/>
            <person name="Young C.R."/>
            <person name="Angers B."/>
            <person name="Qian P.Y."/>
        </authorList>
    </citation>
    <scope>NUCLEOTIDE SEQUENCE</scope>
    <source>
        <strain evidence="2">P08H-3</strain>
    </source>
</reference>
<comment type="caution">
    <text evidence="2">The sequence shown here is derived from an EMBL/GenBank/DDBJ whole genome shotgun (WGS) entry which is preliminary data.</text>
</comment>
<name>A0AAD9NEA9_9ANNE</name>
<feature type="transmembrane region" description="Helical" evidence="1">
    <location>
        <begin position="48"/>
        <end position="74"/>
    </location>
</feature>
<sequence>MADRILSPADVEVVTKNGYAQQGYAYVDMPNQGGLGYKPGSWNWCAHIWSTFTMLCCCWCLCCSSIFGVVGLIFSNLSYTDYKSGDYEASRYKKVCAIGWTLAGIVLGLGTLATVAYFGYTQGPAVFAMAKTFLTEQLNGIMSGLVSQNIPSG</sequence>
<evidence type="ECO:0008006" key="4">
    <source>
        <dbReference type="Google" id="ProtNLM"/>
    </source>
</evidence>
<protein>
    <recommendedName>
        <fullName evidence="4">Interferon-induced transmembrane protein</fullName>
    </recommendedName>
</protein>